<reference evidence="2" key="1">
    <citation type="journal article" date="2019" name="Int. J. Syst. Evol. Microbiol.">
        <title>The Global Catalogue of Microorganisms (GCM) 10K type strain sequencing project: providing services to taxonomists for standard genome sequencing and annotation.</title>
        <authorList>
            <consortium name="The Broad Institute Genomics Platform"/>
            <consortium name="The Broad Institute Genome Sequencing Center for Infectious Disease"/>
            <person name="Wu L."/>
            <person name="Ma J."/>
        </authorList>
    </citation>
    <scope>NUCLEOTIDE SEQUENCE [LARGE SCALE GENOMIC DNA]</scope>
    <source>
        <strain evidence="2">JCM 9377</strain>
    </source>
</reference>
<comment type="caution">
    <text evidence="1">The sequence shown here is derived from an EMBL/GenBank/DDBJ whole genome shotgun (WGS) entry which is preliminary data.</text>
</comment>
<evidence type="ECO:0000313" key="2">
    <source>
        <dbReference type="Proteomes" id="UP001501237"/>
    </source>
</evidence>
<organism evidence="1 2">
    <name type="scientific">Actinocorallia longicatena</name>
    <dbReference type="NCBI Taxonomy" id="111803"/>
    <lineage>
        <taxon>Bacteria</taxon>
        <taxon>Bacillati</taxon>
        <taxon>Actinomycetota</taxon>
        <taxon>Actinomycetes</taxon>
        <taxon>Streptosporangiales</taxon>
        <taxon>Thermomonosporaceae</taxon>
        <taxon>Actinocorallia</taxon>
    </lineage>
</organism>
<keyword evidence="2" id="KW-1185">Reference proteome</keyword>
<gene>
    <name evidence="1" type="ORF">GCM10010468_48710</name>
</gene>
<proteinExistence type="predicted"/>
<name>A0ABP6QDU0_9ACTN</name>
<protein>
    <submittedName>
        <fullName evidence="1">Uncharacterized protein</fullName>
    </submittedName>
</protein>
<dbReference type="Proteomes" id="UP001501237">
    <property type="component" value="Unassembled WGS sequence"/>
</dbReference>
<sequence length="44" mass="5237">MITFLLIAAGIALIYPELRQLTTWTTTRVRSVYPRLRFRRTNAR</sequence>
<evidence type="ECO:0000313" key="1">
    <source>
        <dbReference type="EMBL" id="GAA3222741.1"/>
    </source>
</evidence>
<dbReference type="EMBL" id="BAAAUV010000013">
    <property type="protein sequence ID" value="GAA3222741.1"/>
    <property type="molecule type" value="Genomic_DNA"/>
</dbReference>
<accession>A0ABP6QDU0</accession>
<dbReference type="RefSeq" id="WP_344832349.1">
    <property type="nucleotide sequence ID" value="NZ_BAAAUV010000013.1"/>
</dbReference>